<protein>
    <submittedName>
        <fullName evidence="1">Uncharacterized protein</fullName>
    </submittedName>
</protein>
<accession>A0A0N1PIH6</accession>
<comment type="caution">
    <text evidence="1">The sequence shown here is derived from an EMBL/GenBank/DDBJ whole genome shotgun (WGS) entry which is preliminary data.</text>
</comment>
<keyword evidence="2" id="KW-1185">Reference proteome</keyword>
<dbReference type="AlphaFoldDB" id="A0A0N1PIH6"/>
<name>A0A0N1PIH6_PAPXU</name>
<dbReference type="Proteomes" id="UP000053268">
    <property type="component" value="Unassembled WGS sequence"/>
</dbReference>
<proteinExistence type="predicted"/>
<dbReference type="EMBL" id="LADI01014186">
    <property type="protein sequence ID" value="KPJ20786.1"/>
    <property type="molecule type" value="Genomic_DNA"/>
</dbReference>
<evidence type="ECO:0000313" key="2">
    <source>
        <dbReference type="Proteomes" id="UP000053268"/>
    </source>
</evidence>
<reference evidence="1 2" key="1">
    <citation type="journal article" date="2015" name="Nat. Commun.">
        <title>Outbred genome sequencing and CRISPR/Cas9 gene editing in butterflies.</title>
        <authorList>
            <person name="Li X."/>
            <person name="Fan D."/>
            <person name="Zhang W."/>
            <person name="Liu G."/>
            <person name="Zhang L."/>
            <person name="Zhao L."/>
            <person name="Fang X."/>
            <person name="Chen L."/>
            <person name="Dong Y."/>
            <person name="Chen Y."/>
            <person name="Ding Y."/>
            <person name="Zhao R."/>
            <person name="Feng M."/>
            <person name="Zhu Y."/>
            <person name="Feng Y."/>
            <person name="Jiang X."/>
            <person name="Zhu D."/>
            <person name="Xiang H."/>
            <person name="Feng X."/>
            <person name="Li S."/>
            <person name="Wang J."/>
            <person name="Zhang G."/>
            <person name="Kronforst M.R."/>
            <person name="Wang W."/>
        </authorList>
    </citation>
    <scope>NUCLEOTIDE SEQUENCE [LARGE SCALE GENOMIC DNA]</scope>
    <source>
        <strain evidence="1">Ya'a_city_454_Px</strain>
        <tissue evidence="1">Whole body</tissue>
    </source>
</reference>
<gene>
    <name evidence="1" type="ORF">RR46_00013</name>
</gene>
<evidence type="ECO:0000313" key="1">
    <source>
        <dbReference type="EMBL" id="KPJ20786.1"/>
    </source>
</evidence>
<sequence length="116" mass="13527">MTFKTLRDDSSLLTLAPLTAVSSQISVLVMLEGDQRIRCLLAPVLRELVELLNEHRHDGSDRHIQQVLEVVHRLLIPKVQSVDMDITYRVKYRRKLKTIMRLTRSMLLQIFKEFAS</sequence>
<organism evidence="1 2">
    <name type="scientific">Papilio xuthus</name>
    <name type="common">Asian swallowtail butterfly</name>
    <dbReference type="NCBI Taxonomy" id="66420"/>
    <lineage>
        <taxon>Eukaryota</taxon>
        <taxon>Metazoa</taxon>
        <taxon>Ecdysozoa</taxon>
        <taxon>Arthropoda</taxon>
        <taxon>Hexapoda</taxon>
        <taxon>Insecta</taxon>
        <taxon>Pterygota</taxon>
        <taxon>Neoptera</taxon>
        <taxon>Endopterygota</taxon>
        <taxon>Lepidoptera</taxon>
        <taxon>Glossata</taxon>
        <taxon>Ditrysia</taxon>
        <taxon>Papilionoidea</taxon>
        <taxon>Papilionidae</taxon>
        <taxon>Papilioninae</taxon>
        <taxon>Papilio</taxon>
    </lineage>
</organism>